<gene>
    <name evidence="1" type="ORF">SAMN04487864_1202</name>
</gene>
<dbReference type="Proteomes" id="UP000198943">
    <property type="component" value="Unassembled WGS sequence"/>
</dbReference>
<evidence type="ECO:0000313" key="2">
    <source>
        <dbReference type="Proteomes" id="UP000198943"/>
    </source>
</evidence>
<dbReference type="AlphaFoldDB" id="A0A1G6P6B4"/>
<accession>A0A1G6P6B4</accession>
<sequence>MLDLAKEFSLLGFLEETEEDTVTYVMDFPDDVYVTVTDDNGRTPVRAKQNLVLACYDSEGRYRWGSEFKTFMELQKICQAQPAGSPELLQALKDASKTLKDGE</sequence>
<evidence type="ECO:0000313" key="1">
    <source>
        <dbReference type="EMBL" id="SDC75036.1"/>
    </source>
</evidence>
<dbReference type="EMBL" id="FMYW01000020">
    <property type="protein sequence ID" value="SDC75036.1"/>
    <property type="molecule type" value="Genomic_DNA"/>
</dbReference>
<dbReference type="OrthoDB" id="1683292at2"/>
<dbReference type="RefSeq" id="WP_093731133.1">
    <property type="nucleotide sequence ID" value="NZ_FMYW01000020.1"/>
</dbReference>
<reference evidence="2" key="1">
    <citation type="submission" date="2016-10" db="EMBL/GenBank/DDBJ databases">
        <authorList>
            <person name="Varghese N."/>
            <person name="Submissions S."/>
        </authorList>
    </citation>
    <scope>NUCLEOTIDE SEQUENCE [LARGE SCALE GENOMIC DNA]</scope>
    <source>
        <strain evidence="2">DSM 11005</strain>
    </source>
</reference>
<proteinExistence type="predicted"/>
<protein>
    <submittedName>
        <fullName evidence="1">Uncharacterized protein</fullName>
    </submittedName>
</protein>
<organism evidence="1 2">
    <name type="scientific">Succiniclasticum ruminis</name>
    <dbReference type="NCBI Taxonomy" id="40841"/>
    <lineage>
        <taxon>Bacteria</taxon>
        <taxon>Bacillati</taxon>
        <taxon>Bacillota</taxon>
        <taxon>Negativicutes</taxon>
        <taxon>Acidaminococcales</taxon>
        <taxon>Acidaminococcaceae</taxon>
        <taxon>Succiniclasticum</taxon>
    </lineage>
</organism>
<name>A0A1G6P6B4_9FIRM</name>
<keyword evidence="2" id="KW-1185">Reference proteome</keyword>